<keyword evidence="4" id="KW-0997">Cell inner membrane</keyword>
<feature type="transmembrane region" description="Helical" evidence="8">
    <location>
        <begin position="244"/>
        <end position="263"/>
    </location>
</feature>
<comment type="similarity">
    <text evidence="8">Belongs to the binding-protein-dependent transport system permease family.</text>
</comment>
<dbReference type="Proteomes" id="UP000199258">
    <property type="component" value="Unassembled WGS sequence"/>
</dbReference>
<dbReference type="SUPFAM" id="SSF161098">
    <property type="entry name" value="MetI-like"/>
    <property type="match status" value="1"/>
</dbReference>
<name>A0A1G8N8K2_9MICC</name>
<reference evidence="10 11" key="1">
    <citation type="submission" date="2016-10" db="EMBL/GenBank/DDBJ databases">
        <authorList>
            <person name="de Groot N.N."/>
        </authorList>
    </citation>
    <scope>NUCLEOTIDE SEQUENCE [LARGE SCALE GENOMIC DNA]</scope>
    <source>
        <strain evidence="10 11">NP_1H</strain>
    </source>
</reference>
<keyword evidence="3" id="KW-1003">Cell membrane</keyword>
<feature type="transmembrane region" description="Helical" evidence="8">
    <location>
        <begin position="111"/>
        <end position="133"/>
    </location>
</feature>
<evidence type="ECO:0000256" key="1">
    <source>
        <dbReference type="ARBA" id="ARBA00004429"/>
    </source>
</evidence>
<protein>
    <submittedName>
        <fullName evidence="10">Putative spermidine/putrescine transport system permease protein</fullName>
    </submittedName>
</protein>
<evidence type="ECO:0000256" key="7">
    <source>
        <dbReference type="ARBA" id="ARBA00023136"/>
    </source>
</evidence>
<evidence type="ECO:0000313" key="11">
    <source>
        <dbReference type="Proteomes" id="UP000199258"/>
    </source>
</evidence>
<keyword evidence="11" id="KW-1185">Reference proteome</keyword>
<evidence type="ECO:0000256" key="3">
    <source>
        <dbReference type="ARBA" id="ARBA00022475"/>
    </source>
</evidence>
<feature type="domain" description="ABC transmembrane type-1" evidence="9">
    <location>
        <begin position="73"/>
        <end position="261"/>
    </location>
</feature>
<dbReference type="GO" id="GO:0005886">
    <property type="term" value="C:plasma membrane"/>
    <property type="evidence" value="ECO:0007669"/>
    <property type="project" value="UniProtKB-SubCell"/>
</dbReference>
<dbReference type="GO" id="GO:0055085">
    <property type="term" value="P:transmembrane transport"/>
    <property type="evidence" value="ECO:0007669"/>
    <property type="project" value="InterPro"/>
</dbReference>
<dbReference type="PROSITE" id="PS50928">
    <property type="entry name" value="ABC_TM1"/>
    <property type="match status" value="1"/>
</dbReference>
<dbReference type="PANTHER" id="PTHR43357:SF4">
    <property type="entry name" value="INNER MEMBRANE ABC TRANSPORTER PERMEASE PROTEIN YDCV"/>
    <property type="match status" value="1"/>
</dbReference>
<keyword evidence="7 8" id="KW-0472">Membrane</keyword>
<evidence type="ECO:0000259" key="9">
    <source>
        <dbReference type="PROSITE" id="PS50928"/>
    </source>
</evidence>
<evidence type="ECO:0000256" key="6">
    <source>
        <dbReference type="ARBA" id="ARBA00022989"/>
    </source>
</evidence>
<feature type="transmembrane region" description="Helical" evidence="8">
    <location>
        <begin position="75"/>
        <end position="99"/>
    </location>
</feature>
<evidence type="ECO:0000256" key="4">
    <source>
        <dbReference type="ARBA" id="ARBA00022519"/>
    </source>
</evidence>
<dbReference type="InterPro" id="IPR000515">
    <property type="entry name" value="MetI-like"/>
</dbReference>
<sequence>MQAYQPVRLRAAGGTGITRPLLGGLLFLWILLPLVPLILWSVAAEWRAPDVLPGAFSTDGLAALLRPEVLTATGASLVLGLSVALPATVLGALAAFAIRRLPNGWARGVEMILLAPLAIPPFALVMGSNVLLLGARVPAFPSVVLVLTVTALPYTVFMFRAALASYDDQFEEVARTLGASSRAVLARVRIPLLARATARAAFLAFLVGWSDYITTLLVGGGQLLTLPLVLGSAASATGNEQLTAALSLAMIVPPLLLLALLAVPGPRRRR</sequence>
<dbReference type="STRING" id="335973.SAMN04488693_12236"/>
<dbReference type="Gene3D" id="1.10.3720.10">
    <property type="entry name" value="MetI-like"/>
    <property type="match status" value="1"/>
</dbReference>
<evidence type="ECO:0000256" key="5">
    <source>
        <dbReference type="ARBA" id="ARBA00022692"/>
    </source>
</evidence>
<dbReference type="Pfam" id="PF00528">
    <property type="entry name" value="BPD_transp_1"/>
    <property type="match status" value="1"/>
</dbReference>
<feature type="transmembrane region" description="Helical" evidence="8">
    <location>
        <begin position="139"/>
        <end position="159"/>
    </location>
</feature>
<evidence type="ECO:0000313" key="10">
    <source>
        <dbReference type="EMBL" id="SDI76528.1"/>
    </source>
</evidence>
<feature type="transmembrane region" description="Helical" evidence="8">
    <location>
        <begin position="21"/>
        <end position="43"/>
    </location>
</feature>
<keyword evidence="2 8" id="KW-0813">Transport</keyword>
<dbReference type="OrthoDB" id="4219855at2"/>
<evidence type="ECO:0000256" key="8">
    <source>
        <dbReference type="RuleBase" id="RU363032"/>
    </source>
</evidence>
<feature type="transmembrane region" description="Helical" evidence="8">
    <location>
        <begin position="200"/>
        <end position="224"/>
    </location>
</feature>
<organism evidence="10 11">
    <name type="scientific">Arthrobacter subterraneus</name>
    <dbReference type="NCBI Taxonomy" id="335973"/>
    <lineage>
        <taxon>Bacteria</taxon>
        <taxon>Bacillati</taxon>
        <taxon>Actinomycetota</taxon>
        <taxon>Actinomycetes</taxon>
        <taxon>Micrococcales</taxon>
        <taxon>Micrococcaceae</taxon>
        <taxon>Arthrobacter</taxon>
    </lineage>
</organism>
<gene>
    <name evidence="10" type="ORF">SAMN04488693_12236</name>
</gene>
<proteinExistence type="inferred from homology"/>
<dbReference type="CDD" id="cd06261">
    <property type="entry name" value="TM_PBP2"/>
    <property type="match status" value="1"/>
</dbReference>
<comment type="subcellular location">
    <subcellularLocation>
        <location evidence="1">Cell inner membrane</location>
        <topology evidence="1">Multi-pass membrane protein</topology>
    </subcellularLocation>
    <subcellularLocation>
        <location evidence="8">Cell membrane</location>
        <topology evidence="8">Multi-pass membrane protein</topology>
    </subcellularLocation>
</comment>
<dbReference type="AlphaFoldDB" id="A0A1G8N8K2"/>
<dbReference type="RefSeq" id="WP_090588038.1">
    <property type="nucleotide sequence ID" value="NZ_FNDT01000022.1"/>
</dbReference>
<dbReference type="PANTHER" id="PTHR43357">
    <property type="entry name" value="INNER MEMBRANE ABC TRANSPORTER PERMEASE PROTEIN YDCV"/>
    <property type="match status" value="1"/>
</dbReference>
<dbReference type="InterPro" id="IPR035906">
    <property type="entry name" value="MetI-like_sf"/>
</dbReference>
<dbReference type="EMBL" id="FNDT01000022">
    <property type="protein sequence ID" value="SDI76528.1"/>
    <property type="molecule type" value="Genomic_DNA"/>
</dbReference>
<keyword evidence="6 8" id="KW-1133">Transmembrane helix</keyword>
<accession>A0A1G8N8K2</accession>
<evidence type="ECO:0000256" key="2">
    <source>
        <dbReference type="ARBA" id="ARBA00022448"/>
    </source>
</evidence>
<keyword evidence="5 8" id="KW-0812">Transmembrane</keyword>